<dbReference type="InterPro" id="IPR000873">
    <property type="entry name" value="AMP-dep_synth/lig_dom"/>
</dbReference>
<comment type="similarity">
    <text evidence="1">Belongs to the ATP-dependent AMP-binding enzyme family.</text>
</comment>
<dbReference type="AlphaFoldDB" id="A0A5S4YKY5"/>
<dbReference type="InterPro" id="IPR045851">
    <property type="entry name" value="AMP-bd_C_sf"/>
</dbReference>
<sequence>MDLEPLIPLAEPPNQALARQVNGGIVVVDGNNVREHSVGELARDVDHVMAYLSRGGLEAGDRVGIRGPNSYEWLVLDLALVSLGCISVCLPSEAPEFDAVPMASLIETLYLAVLFQAADGRTELSQPRVVDLSKILGTHPPELGIGDKTGCQTVSPTRDVFTVAFSSGSTGRLKRLPISWTTNLKHMEAFSKAFDLDEKDRILVVLPFSAFQQRHLIHCAIWCGCKVVLARLENFLNALRHGRPTFMLGTPSFYEIVEQRFKLLPAWRRLTLLGLSRAGGILPDGPRRSWRARLFDAFHRLYGGDMRIMLVGSAPVKRSTLDLFRLAGFSLFEIYGMTEAGWIAWNRPGANKIGTAGTAAFPEAIRIASDGEVLVSCRWNQCTSYEVFEGETVDSSIFVGADTLATGDVGALDGDGYLTISGRKKNVIVTAGGVKVSPEEIEEKIAALPTVRHAIVFDHPNMPSLAAAIWTVGDNRDDQMLAVQALTGLNATVLRKTPVLGIVFPTMALSLESGLLTRNLKVDRSAVRRKFCDDLRSLGAALNEP</sequence>
<dbReference type="PANTHER" id="PTHR43201">
    <property type="entry name" value="ACYL-COA SYNTHETASE"/>
    <property type="match status" value="1"/>
</dbReference>
<reference evidence="4 5" key="1">
    <citation type="submission" date="2019-08" db="EMBL/GenBank/DDBJ databases">
        <title>Bradyrhizobium hipponensis sp. nov., a rhizobium isolated from a Lupinus angustifolius root nodule in Tunisia.</title>
        <authorList>
            <person name="Off K."/>
            <person name="Rejili M."/>
            <person name="Mars M."/>
            <person name="Brachmann A."/>
            <person name="Marin M."/>
        </authorList>
    </citation>
    <scope>NUCLEOTIDE SEQUENCE [LARGE SCALE GENOMIC DNA]</scope>
    <source>
        <strain evidence="5">aSej3</strain>
    </source>
</reference>
<dbReference type="RefSeq" id="WP_148741559.1">
    <property type="nucleotide sequence ID" value="NZ_VSTH01000078.1"/>
</dbReference>
<evidence type="ECO:0000313" key="5">
    <source>
        <dbReference type="Proteomes" id="UP000324797"/>
    </source>
</evidence>
<gene>
    <name evidence="4" type="ORF">FXV83_22445</name>
</gene>
<dbReference type="Pfam" id="PF00501">
    <property type="entry name" value="AMP-binding"/>
    <property type="match status" value="1"/>
</dbReference>
<organism evidence="4 5">
    <name type="scientific">Bradyrhizobium hipponense</name>
    <dbReference type="NCBI Taxonomy" id="2605638"/>
    <lineage>
        <taxon>Bacteria</taxon>
        <taxon>Pseudomonadati</taxon>
        <taxon>Pseudomonadota</taxon>
        <taxon>Alphaproteobacteria</taxon>
        <taxon>Hyphomicrobiales</taxon>
        <taxon>Nitrobacteraceae</taxon>
        <taxon>Bradyrhizobium</taxon>
    </lineage>
</organism>
<name>A0A5S4YKY5_9BRAD</name>
<proteinExistence type="inferred from homology"/>
<keyword evidence="2 4" id="KW-0436">Ligase</keyword>
<dbReference type="GO" id="GO:0031956">
    <property type="term" value="F:medium-chain fatty acid-CoA ligase activity"/>
    <property type="evidence" value="ECO:0007669"/>
    <property type="project" value="TreeGrafter"/>
</dbReference>
<accession>A0A5S4YKY5</accession>
<protein>
    <submittedName>
        <fullName evidence="4">Long-chain fatty acid--CoA ligase</fullName>
    </submittedName>
</protein>
<dbReference type="Gene3D" id="3.30.300.30">
    <property type="match status" value="1"/>
</dbReference>
<dbReference type="Gene3D" id="3.40.50.12780">
    <property type="entry name" value="N-terminal domain of ligase-like"/>
    <property type="match status" value="1"/>
</dbReference>
<evidence type="ECO:0000313" key="4">
    <source>
        <dbReference type="EMBL" id="TYO64147.1"/>
    </source>
</evidence>
<keyword evidence="5" id="KW-1185">Reference proteome</keyword>
<feature type="domain" description="AMP-dependent synthetase/ligase" evidence="3">
    <location>
        <begin position="24"/>
        <end position="370"/>
    </location>
</feature>
<dbReference type="EMBL" id="VSTH01000078">
    <property type="protein sequence ID" value="TYO64147.1"/>
    <property type="molecule type" value="Genomic_DNA"/>
</dbReference>
<dbReference type="Proteomes" id="UP000324797">
    <property type="component" value="Unassembled WGS sequence"/>
</dbReference>
<evidence type="ECO:0000259" key="3">
    <source>
        <dbReference type="Pfam" id="PF00501"/>
    </source>
</evidence>
<dbReference type="PANTHER" id="PTHR43201:SF5">
    <property type="entry name" value="MEDIUM-CHAIN ACYL-COA LIGASE ACSF2, MITOCHONDRIAL"/>
    <property type="match status" value="1"/>
</dbReference>
<dbReference type="SUPFAM" id="SSF56801">
    <property type="entry name" value="Acetyl-CoA synthetase-like"/>
    <property type="match status" value="1"/>
</dbReference>
<evidence type="ECO:0000256" key="1">
    <source>
        <dbReference type="ARBA" id="ARBA00006432"/>
    </source>
</evidence>
<evidence type="ECO:0000256" key="2">
    <source>
        <dbReference type="ARBA" id="ARBA00022598"/>
    </source>
</evidence>
<dbReference type="InterPro" id="IPR042099">
    <property type="entry name" value="ANL_N_sf"/>
</dbReference>
<dbReference type="GO" id="GO:0006631">
    <property type="term" value="P:fatty acid metabolic process"/>
    <property type="evidence" value="ECO:0007669"/>
    <property type="project" value="TreeGrafter"/>
</dbReference>
<comment type="caution">
    <text evidence="4">The sequence shown here is derived from an EMBL/GenBank/DDBJ whole genome shotgun (WGS) entry which is preliminary data.</text>
</comment>